<dbReference type="AlphaFoldDB" id="A0A6H9Z5H0"/>
<dbReference type="PANTHER" id="PTHR43818">
    <property type="entry name" value="BCDNA.GH03377"/>
    <property type="match status" value="1"/>
</dbReference>
<feature type="domain" description="Gal80p-like C-terminal" evidence="3">
    <location>
        <begin position="137"/>
        <end position="279"/>
    </location>
</feature>
<dbReference type="EMBL" id="WBMT01000001">
    <property type="protein sequence ID" value="KAB2352538.1"/>
    <property type="molecule type" value="Genomic_DNA"/>
</dbReference>
<dbReference type="InterPro" id="IPR055080">
    <property type="entry name" value="Gal80p-like_C"/>
</dbReference>
<reference evidence="4 5" key="1">
    <citation type="submission" date="2019-09" db="EMBL/GenBank/DDBJ databases">
        <title>Actinomadura physcomitrii sp. nov., a novel actinomycete isolated from moss [Physcomitrium sphaericum (Ludw) Fuernr].</title>
        <authorList>
            <person name="Zhuang X."/>
            <person name="Liu C."/>
        </authorList>
    </citation>
    <scope>NUCLEOTIDE SEQUENCE [LARGE SCALE GENOMIC DNA]</scope>
    <source>
        <strain evidence="4 5">HMC1</strain>
    </source>
</reference>
<dbReference type="RefSeq" id="WP_151557453.1">
    <property type="nucleotide sequence ID" value="NZ_WBMT01000001.1"/>
</dbReference>
<accession>A0A6H9Z5H0</accession>
<dbReference type="SUPFAM" id="SSF51735">
    <property type="entry name" value="NAD(P)-binding Rossmann-fold domains"/>
    <property type="match status" value="1"/>
</dbReference>
<dbReference type="InterPro" id="IPR000683">
    <property type="entry name" value="Gfo/Idh/MocA-like_OxRdtase_N"/>
</dbReference>
<feature type="domain" description="Gfo/Idh/MocA-like oxidoreductase N-terminal" evidence="2">
    <location>
        <begin position="8"/>
        <end position="128"/>
    </location>
</feature>
<dbReference type="InterPro" id="IPR036291">
    <property type="entry name" value="NAD(P)-bd_dom_sf"/>
</dbReference>
<dbReference type="Pfam" id="PF01408">
    <property type="entry name" value="GFO_IDH_MocA"/>
    <property type="match status" value="1"/>
</dbReference>
<dbReference type="Gene3D" id="3.30.360.10">
    <property type="entry name" value="Dihydrodipicolinate Reductase, domain 2"/>
    <property type="match status" value="1"/>
</dbReference>
<evidence type="ECO:0000256" key="1">
    <source>
        <dbReference type="ARBA" id="ARBA00023002"/>
    </source>
</evidence>
<evidence type="ECO:0000259" key="3">
    <source>
        <dbReference type="Pfam" id="PF22685"/>
    </source>
</evidence>
<evidence type="ECO:0000259" key="2">
    <source>
        <dbReference type="Pfam" id="PF01408"/>
    </source>
</evidence>
<evidence type="ECO:0000313" key="5">
    <source>
        <dbReference type="Proteomes" id="UP000468735"/>
    </source>
</evidence>
<proteinExistence type="predicted"/>
<dbReference type="InterPro" id="IPR050463">
    <property type="entry name" value="Gfo/Idh/MocA_oxidrdct_glycsds"/>
</dbReference>
<sequence length="375" mass="38698">MSDRRQRIRVGIVGASPGGSWAAATHLPALAHLEEFAVTAVATSKPETAREAAAKFGAAHAFTGAADLAAHPDVDLVVVSVKSAGHAEAIRAALAAGKHVYSEWPLGVDATETAELAEAAAAAGVVHAIGLQGYHSPSALFVRDLIAEGRIGRVESAAFITPGDPWGGARIPEVLAWGTDPAAGAGVLTIMVGHALATFEHLVGGLAQVSAVVANLHKKVVVTETGEHIANQAPGQVALTGRLSDGAVASLTVHGGSGTAGPDEFLLRIAGTEGTLTITPVLAGVYPHWTEWNIRLRSVGGVTNTLDVPARYRVVPENVPDGPIANVAALYREIGQAIDQGRDANPDFATALHYHRLLETLERASQTGRSQPVAE</sequence>
<evidence type="ECO:0000313" key="4">
    <source>
        <dbReference type="EMBL" id="KAB2352538.1"/>
    </source>
</evidence>
<name>A0A6H9Z5H0_9ACTN</name>
<gene>
    <name evidence="4" type="ORF">F8566_02345</name>
</gene>
<dbReference type="PANTHER" id="PTHR43818:SF11">
    <property type="entry name" value="BCDNA.GH03377"/>
    <property type="match status" value="1"/>
</dbReference>
<keyword evidence="5" id="KW-1185">Reference proteome</keyword>
<dbReference type="GO" id="GO:0000166">
    <property type="term" value="F:nucleotide binding"/>
    <property type="evidence" value="ECO:0007669"/>
    <property type="project" value="InterPro"/>
</dbReference>
<keyword evidence="1" id="KW-0560">Oxidoreductase</keyword>
<comment type="caution">
    <text evidence="4">The sequence shown here is derived from an EMBL/GenBank/DDBJ whole genome shotgun (WGS) entry which is preliminary data.</text>
</comment>
<dbReference type="GO" id="GO:0016491">
    <property type="term" value="F:oxidoreductase activity"/>
    <property type="evidence" value="ECO:0007669"/>
    <property type="project" value="UniProtKB-KW"/>
</dbReference>
<dbReference type="Pfam" id="PF22685">
    <property type="entry name" value="Gal80p_C-like"/>
    <property type="match status" value="1"/>
</dbReference>
<dbReference type="OrthoDB" id="9815825at2"/>
<protein>
    <submittedName>
        <fullName evidence="4">Gfo/Idh/MocA family oxidoreductase</fullName>
    </submittedName>
</protein>
<dbReference type="Gene3D" id="3.40.50.720">
    <property type="entry name" value="NAD(P)-binding Rossmann-like Domain"/>
    <property type="match status" value="1"/>
</dbReference>
<dbReference type="Proteomes" id="UP000468735">
    <property type="component" value="Unassembled WGS sequence"/>
</dbReference>
<dbReference type="SUPFAM" id="SSF55347">
    <property type="entry name" value="Glyceraldehyde-3-phosphate dehydrogenase-like, C-terminal domain"/>
    <property type="match status" value="1"/>
</dbReference>
<organism evidence="4 5">
    <name type="scientific">Actinomadura rudentiformis</name>
    <dbReference type="NCBI Taxonomy" id="359158"/>
    <lineage>
        <taxon>Bacteria</taxon>
        <taxon>Bacillati</taxon>
        <taxon>Actinomycetota</taxon>
        <taxon>Actinomycetes</taxon>
        <taxon>Streptosporangiales</taxon>
        <taxon>Thermomonosporaceae</taxon>
        <taxon>Actinomadura</taxon>
    </lineage>
</organism>